<keyword evidence="4" id="KW-0479">Metal-binding</keyword>
<keyword evidence="6" id="KW-0378">Hydrolase</keyword>
<evidence type="ECO:0000313" key="11">
    <source>
        <dbReference type="EMBL" id="KAG6403920.1"/>
    </source>
</evidence>
<dbReference type="EMBL" id="PNBA02000013">
    <property type="protein sequence ID" value="KAG6403920.1"/>
    <property type="molecule type" value="Genomic_DNA"/>
</dbReference>
<sequence length="819" mass="90640">MTSAGSLIKLVYFSRHENQPVNDRRRKIIKARLGITNFNRRSFPILGGRLHFVKFETAKINECMDFIYSKQLHRGGMDSRSWQTEGPNTENTVIKGRKEFVQLDSNDLYPYLLVNIGSGVSIIKVDGEGVFERVSGTNVGGGTYWGLGKLLTKCKRLSSGGCSDELLELSQQGDNRTIDMLVGDIYEGMDYSKIGLSASTIASSFGKAISENKEIDDYRPEDISLSLLRMISYNIGQTSIVANLIGINHIFIHSCFPPLNKQFYSYWLSISYLNALRFGLKRIFLEDFSSGAMPTPWTQSHLLFTFASVVLPIFRSKGQAQAMFLRHEGFLGALGAFLSYEKHGLDDLLVHQFVERFPMGAPYIGGNVHGPPLGDLNEKISWMEKFVLKGTEITAPVPMLSPGTTGLGGFEVPSSRDMSPTLYRPFRSRRARVSIGLKCCPNICPTLLISWNFLTAAAISVNFLQAVASEGGTDDAKRRGDAFARAFSDLLLSLQAVASECGTDDAKRRGDAFARAFSAHLARLMEEPAAYGKLGLANLLELREECLREFHFHDAYRSIKQRENKASLAVLQDLLMELDSMDEESRLLTLIEGVLAANIFDWGSRACVDLYHKGTIIEIYRMSRDKMQRPWRVDDFDIFKERMFGSAEKKPLKYKRALLFVDNSGADIVVLVGNSLPALNDVTAMELPEIVAEAAKHCDILRAAAEAGGLLVDAMINVQDSPRESSLSVPLMVVENGCGSPCIDLRQVSSELAAAAKDADLVVLEGMGRALHTNFNAKFKCDALKVAMVKNQRLAAKLINGNIYDSVCRFEAATSPSFS</sequence>
<comment type="cofactor">
    <cofactor evidence="2">
        <name>Ni(2+)</name>
        <dbReference type="ChEBI" id="CHEBI:49786"/>
    </cofactor>
</comment>
<reference evidence="11" key="1">
    <citation type="submission" date="2018-01" db="EMBL/GenBank/DDBJ databases">
        <authorList>
            <person name="Mao J.F."/>
        </authorList>
    </citation>
    <scope>NUCLEOTIDE SEQUENCE</scope>
    <source>
        <strain evidence="11">Huo1</strain>
        <tissue evidence="11">Leaf</tissue>
    </source>
</reference>
<dbReference type="InterPro" id="IPR035073">
    <property type="entry name" value="At2g17340_3_helix_bundle"/>
</dbReference>
<dbReference type="GO" id="GO:0005524">
    <property type="term" value="F:ATP binding"/>
    <property type="evidence" value="ECO:0007669"/>
    <property type="project" value="UniProtKB-KW"/>
</dbReference>
<evidence type="ECO:0000256" key="1">
    <source>
        <dbReference type="ARBA" id="ARBA00001936"/>
    </source>
</evidence>
<proteinExistence type="predicted"/>
<evidence type="ECO:0000313" key="12">
    <source>
        <dbReference type="Proteomes" id="UP000298416"/>
    </source>
</evidence>
<evidence type="ECO:0000256" key="9">
    <source>
        <dbReference type="ARBA" id="ARBA00023211"/>
    </source>
</evidence>
<dbReference type="Gene3D" id="3.30.420.40">
    <property type="match status" value="1"/>
</dbReference>
<evidence type="ECO:0000256" key="4">
    <source>
        <dbReference type="ARBA" id="ARBA00022723"/>
    </source>
</evidence>
<dbReference type="GO" id="GO:0016787">
    <property type="term" value="F:hydrolase activity"/>
    <property type="evidence" value="ECO:0007669"/>
    <property type="project" value="UniProtKB-KW"/>
</dbReference>
<dbReference type="GO" id="GO:0005829">
    <property type="term" value="C:cytosol"/>
    <property type="evidence" value="ECO:0007669"/>
    <property type="project" value="TreeGrafter"/>
</dbReference>
<dbReference type="AlphaFoldDB" id="A0A8X8WXQ5"/>
<name>A0A8X8WXQ5_SALSN</name>
<keyword evidence="5" id="KW-0547">Nucleotide-binding</keyword>
<dbReference type="Pfam" id="PF03630">
    <property type="entry name" value="Fumble"/>
    <property type="match status" value="3"/>
</dbReference>
<evidence type="ECO:0000256" key="5">
    <source>
        <dbReference type="ARBA" id="ARBA00022741"/>
    </source>
</evidence>
<dbReference type="GO" id="GO:0005634">
    <property type="term" value="C:nucleus"/>
    <property type="evidence" value="ECO:0007669"/>
    <property type="project" value="TreeGrafter"/>
</dbReference>
<comment type="caution">
    <text evidence="11">The sequence shown here is derived from an EMBL/GenBank/DDBJ whole genome shotgun (WGS) entry which is preliminary data.</text>
</comment>
<dbReference type="GO" id="GO:0015937">
    <property type="term" value="P:coenzyme A biosynthetic process"/>
    <property type="evidence" value="ECO:0007669"/>
    <property type="project" value="UniProtKB-KW"/>
</dbReference>
<keyword evidence="7" id="KW-0067">ATP-binding</keyword>
<dbReference type="InterPro" id="IPR002791">
    <property type="entry name" value="ARMT1-like_metal-bd"/>
</dbReference>
<dbReference type="Proteomes" id="UP000298416">
    <property type="component" value="Unassembled WGS sequence"/>
</dbReference>
<dbReference type="Gene3D" id="3.30.420.510">
    <property type="match status" value="1"/>
</dbReference>
<keyword evidence="8" id="KW-0173">Coenzyme A biosynthesis</keyword>
<evidence type="ECO:0000256" key="8">
    <source>
        <dbReference type="ARBA" id="ARBA00022993"/>
    </source>
</evidence>
<dbReference type="GO" id="GO:0004594">
    <property type="term" value="F:pantothenate kinase activity"/>
    <property type="evidence" value="ECO:0007669"/>
    <property type="project" value="TreeGrafter"/>
</dbReference>
<evidence type="ECO:0000256" key="3">
    <source>
        <dbReference type="ARBA" id="ARBA00022596"/>
    </source>
</evidence>
<dbReference type="Pfam" id="PF01937">
    <property type="entry name" value="ARMT1-like_dom"/>
    <property type="match status" value="1"/>
</dbReference>
<keyword evidence="9" id="KW-0464">Manganese</keyword>
<accession>A0A8X8WXQ5</accession>
<dbReference type="Gene3D" id="3.40.50.10880">
    <property type="entry name" value="Uncharacterised protein PF01937, DUF89, domain 3"/>
    <property type="match status" value="1"/>
</dbReference>
<gene>
    <name evidence="11" type="ORF">SASPL_136154</name>
</gene>
<dbReference type="PANTHER" id="PTHR12280:SF20">
    <property type="entry name" value="4'-PHOSPHOPANTETHEINE PHOSPHATASE"/>
    <property type="match status" value="1"/>
</dbReference>
<evidence type="ECO:0000256" key="6">
    <source>
        <dbReference type="ARBA" id="ARBA00022801"/>
    </source>
</evidence>
<organism evidence="11">
    <name type="scientific">Salvia splendens</name>
    <name type="common">Scarlet sage</name>
    <dbReference type="NCBI Taxonomy" id="180675"/>
    <lineage>
        <taxon>Eukaryota</taxon>
        <taxon>Viridiplantae</taxon>
        <taxon>Streptophyta</taxon>
        <taxon>Embryophyta</taxon>
        <taxon>Tracheophyta</taxon>
        <taxon>Spermatophyta</taxon>
        <taxon>Magnoliopsida</taxon>
        <taxon>eudicotyledons</taxon>
        <taxon>Gunneridae</taxon>
        <taxon>Pentapetalae</taxon>
        <taxon>asterids</taxon>
        <taxon>lamiids</taxon>
        <taxon>Lamiales</taxon>
        <taxon>Lamiaceae</taxon>
        <taxon>Nepetoideae</taxon>
        <taxon>Mentheae</taxon>
        <taxon>Salviinae</taxon>
        <taxon>Salvia</taxon>
        <taxon>Salvia subgen. Calosphace</taxon>
        <taxon>core Calosphace</taxon>
    </lineage>
</organism>
<evidence type="ECO:0000256" key="2">
    <source>
        <dbReference type="ARBA" id="ARBA00001967"/>
    </source>
</evidence>
<dbReference type="GO" id="GO:0046872">
    <property type="term" value="F:metal ion binding"/>
    <property type="evidence" value="ECO:0007669"/>
    <property type="project" value="UniProtKB-KW"/>
</dbReference>
<dbReference type="InterPro" id="IPR036075">
    <property type="entry name" value="ARMT-1-like_metal-bd_sf"/>
</dbReference>
<dbReference type="SUPFAM" id="SSF53067">
    <property type="entry name" value="Actin-like ATPase domain"/>
    <property type="match status" value="2"/>
</dbReference>
<comment type="cofactor">
    <cofactor evidence="1">
        <name>Mn(2+)</name>
        <dbReference type="ChEBI" id="CHEBI:29035"/>
    </cofactor>
</comment>
<evidence type="ECO:0000256" key="7">
    <source>
        <dbReference type="ARBA" id="ARBA00022840"/>
    </source>
</evidence>
<dbReference type="SUPFAM" id="SSF111321">
    <property type="entry name" value="AF1104-like"/>
    <property type="match status" value="1"/>
</dbReference>
<keyword evidence="3" id="KW-0533">Nickel</keyword>
<protein>
    <recommendedName>
        <fullName evidence="10">Damage-control phosphatase ARMT1-like metal-binding domain-containing protein</fullName>
    </recommendedName>
</protein>
<dbReference type="InterPro" id="IPR043129">
    <property type="entry name" value="ATPase_NBD"/>
</dbReference>
<reference evidence="11" key="2">
    <citation type="submission" date="2020-08" db="EMBL/GenBank/DDBJ databases">
        <title>Plant Genome Project.</title>
        <authorList>
            <person name="Zhang R.-G."/>
        </authorList>
    </citation>
    <scope>NUCLEOTIDE SEQUENCE</scope>
    <source>
        <strain evidence="11">Huo1</strain>
        <tissue evidence="11">Leaf</tissue>
    </source>
</reference>
<keyword evidence="12" id="KW-1185">Reference proteome</keyword>
<dbReference type="Gene3D" id="1.20.1700.10">
    <property type="entry name" value="AF1104-like"/>
    <property type="match status" value="1"/>
</dbReference>
<evidence type="ECO:0000259" key="10">
    <source>
        <dbReference type="Pfam" id="PF01937"/>
    </source>
</evidence>
<dbReference type="InterPro" id="IPR004567">
    <property type="entry name" value="Type_II_PanK"/>
</dbReference>
<feature type="domain" description="Damage-control phosphatase ARMT1-like metal-binding" evidence="10">
    <location>
        <begin position="508"/>
        <end position="798"/>
    </location>
</feature>
<dbReference type="PANTHER" id="PTHR12280">
    <property type="entry name" value="PANTOTHENATE KINASE"/>
    <property type="match status" value="1"/>
</dbReference>